<accession>A0A8J4Y6B7</accession>
<proteinExistence type="predicted"/>
<dbReference type="EMBL" id="JACEEZ010016177">
    <property type="protein sequence ID" value="KAG0718364.1"/>
    <property type="molecule type" value="Genomic_DNA"/>
</dbReference>
<name>A0A8J4Y6B7_CHIOP</name>
<sequence length="153" mass="17051">MGVTWVDTDLVCPAHTPRKLERHTLLDRWRGLDYLSAWITQAVCESPNIASPFAQCEYSQAGRHIANQAIVNLFVICDQFGFAARDERSVPWLLPRASMYRNAYAGAKKYKAGISPPVRRVSRQATGGSRGGVVTVSHLRHWSPCRARRGVGT</sequence>
<gene>
    <name evidence="1" type="ORF">GWK47_052539</name>
</gene>
<dbReference type="AlphaFoldDB" id="A0A8J4Y6B7"/>
<dbReference type="Proteomes" id="UP000770661">
    <property type="component" value="Unassembled WGS sequence"/>
</dbReference>
<protein>
    <submittedName>
        <fullName evidence="1">Uncharacterized protein</fullName>
    </submittedName>
</protein>
<evidence type="ECO:0000313" key="1">
    <source>
        <dbReference type="EMBL" id="KAG0718364.1"/>
    </source>
</evidence>
<evidence type="ECO:0000313" key="2">
    <source>
        <dbReference type="Proteomes" id="UP000770661"/>
    </source>
</evidence>
<keyword evidence="2" id="KW-1185">Reference proteome</keyword>
<reference evidence="1" key="1">
    <citation type="submission" date="2020-07" db="EMBL/GenBank/DDBJ databases">
        <title>The High-quality genome of the commercially important snow crab, Chionoecetes opilio.</title>
        <authorList>
            <person name="Jeong J.-H."/>
            <person name="Ryu S."/>
        </authorList>
    </citation>
    <scope>NUCLEOTIDE SEQUENCE</scope>
    <source>
        <strain evidence="1">MADBK_172401_WGS</strain>
        <tissue evidence="1">Digestive gland</tissue>
    </source>
</reference>
<organism evidence="1 2">
    <name type="scientific">Chionoecetes opilio</name>
    <name type="common">Atlantic snow crab</name>
    <name type="synonym">Cancer opilio</name>
    <dbReference type="NCBI Taxonomy" id="41210"/>
    <lineage>
        <taxon>Eukaryota</taxon>
        <taxon>Metazoa</taxon>
        <taxon>Ecdysozoa</taxon>
        <taxon>Arthropoda</taxon>
        <taxon>Crustacea</taxon>
        <taxon>Multicrustacea</taxon>
        <taxon>Malacostraca</taxon>
        <taxon>Eumalacostraca</taxon>
        <taxon>Eucarida</taxon>
        <taxon>Decapoda</taxon>
        <taxon>Pleocyemata</taxon>
        <taxon>Brachyura</taxon>
        <taxon>Eubrachyura</taxon>
        <taxon>Majoidea</taxon>
        <taxon>Majidae</taxon>
        <taxon>Chionoecetes</taxon>
    </lineage>
</organism>
<comment type="caution">
    <text evidence="1">The sequence shown here is derived from an EMBL/GenBank/DDBJ whole genome shotgun (WGS) entry which is preliminary data.</text>
</comment>